<proteinExistence type="predicted"/>
<dbReference type="STRING" id="1076256.A0A2H3CP93"/>
<dbReference type="AlphaFoldDB" id="A0A2H3CP93"/>
<dbReference type="Proteomes" id="UP000218334">
    <property type="component" value="Unassembled WGS sequence"/>
</dbReference>
<feature type="transmembrane region" description="Helical" evidence="1">
    <location>
        <begin position="56"/>
        <end position="80"/>
    </location>
</feature>
<evidence type="ECO:0000313" key="2">
    <source>
        <dbReference type="EMBL" id="PBK78587.1"/>
    </source>
</evidence>
<feature type="transmembrane region" description="Helical" evidence="1">
    <location>
        <begin position="119"/>
        <end position="141"/>
    </location>
</feature>
<keyword evidence="1" id="KW-0472">Membrane</keyword>
<evidence type="ECO:0000256" key="1">
    <source>
        <dbReference type="SAM" id="Phobius"/>
    </source>
</evidence>
<evidence type="ECO:0000313" key="3">
    <source>
        <dbReference type="Proteomes" id="UP000218334"/>
    </source>
</evidence>
<keyword evidence="1" id="KW-0812">Transmembrane</keyword>
<organism evidence="2 3">
    <name type="scientific">Armillaria solidipes</name>
    <dbReference type="NCBI Taxonomy" id="1076256"/>
    <lineage>
        <taxon>Eukaryota</taxon>
        <taxon>Fungi</taxon>
        <taxon>Dikarya</taxon>
        <taxon>Basidiomycota</taxon>
        <taxon>Agaricomycotina</taxon>
        <taxon>Agaricomycetes</taxon>
        <taxon>Agaricomycetidae</taxon>
        <taxon>Agaricales</taxon>
        <taxon>Marasmiineae</taxon>
        <taxon>Physalacriaceae</taxon>
        <taxon>Armillaria</taxon>
    </lineage>
</organism>
<name>A0A2H3CP93_9AGAR</name>
<protein>
    <recommendedName>
        <fullName evidence="4">Transmembrane protein</fullName>
    </recommendedName>
</protein>
<gene>
    <name evidence="2" type="ORF">ARMSODRAFT_925021</name>
</gene>
<accession>A0A2H3CP93</accession>
<dbReference type="EMBL" id="KZ293415">
    <property type="protein sequence ID" value="PBK78587.1"/>
    <property type="molecule type" value="Genomic_DNA"/>
</dbReference>
<keyword evidence="1" id="KW-1133">Transmembrane helix</keyword>
<feature type="transmembrane region" description="Helical" evidence="1">
    <location>
        <begin position="20"/>
        <end position="36"/>
    </location>
</feature>
<evidence type="ECO:0008006" key="4">
    <source>
        <dbReference type="Google" id="ProtNLM"/>
    </source>
</evidence>
<feature type="transmembrane region" description="Helical" evidence="1">
    <location>
        <begin position="86"/>
        <end position="107"/>
    </location>
</feature>
<sequence>MLKTPLAFLSPTLASQFEVSRYLLVATCGMFSWDVLTNMRNDYKIVTKYTIRLLTIVYLVSRIAAFVYIITGTVFTIGAVGDCQGLQVAIGCCFAVAVPATSLLFFFHVRAIFNANTWIVAFFAFLWLTVLGGSWTVPFAIQGGHIGPTDHCINTGVKPFSSTGTIISTVNDTVIFIAISWRLLETTTYDDSFKGRIRSFVHGKGLPAFSRSLLQSGQEYYLITVGGNILTMGMILAPDSLPAMYRDIKFGRINPSTTFRSTERNKSLPTFVAAKNQRRNISEFETETTTGLQDSVSTPEFISVAVEKSIHTAADVPMKVMLSPQDSAA</sequence>
<keyword evidence="3" id="KW-1185">Reference proteome</keyword>
<reference evidence="3" key="1">
    <citation type="journal article" date="2017" name="Nat. Ecol. Evol.">
        <title>Genome expansion and lineage-specific genetic innovations in the forest pathogenic fungi Armillaria.</title>
        <authorList>
            <person name="Sipos G."/>
            <person name="Prasanna A.N."/>
            <person name="Walter M.C."/>
            <person name="O'Connor E."/>
            <person name="Balint B."/>
            <person name="Krizsan K."/>
            <person name="Kiss B."/>
            <person name="Hess J."/>
            <person name="Varga T."/>
            <person name="Slot J."/>
            <person name="Riley R."/>
            <person name="Boka B."/>
            <person name="Rigling D."/>
            <person name="Barry K."/>
            <person name="Lee J."/>
            <person name="Mihaltcheva S."/>
            <person name="LaButti K."/>
            <person name="Lipzen A."/>
            <person name="Waldron R."/>
            <person name="Moloney N.M."/>
            <person name="Sperisen C."/>
            <person name="Kredics L."/>
            <person name="Vagvoelgyi C."/>
            <person name="Patrignani A."/>
            <person name="Fitzpatrick D."/>
            <person name="Nagy I."/>
            <person name="Doyle S."/>
            <person name="Anderson J.B."/>
            <person name="Grigoriev I.V."/>
            <person name="Gueldener U."/>
            <person name="Muensterkoetter M."/>
            <person name="Nagy L.G."/>
        </authorList>
    </citation>
    <scope>NUCLEOTIDE SEQUENCE [LARGE SCALE GENOMIC DNA]</scope>
    <source>
        <strain evidence="3">28-4</strain>
    </source>
</reference>